<feature type="non-terminal residue" evidence="2">
    <location>
        <position position="1"/>
    </location>
</feature>
<gene>
    <name evidence="2" type="ORF">MAXJ12_03837</name>
</gene>
<evidence type="ECO:0000313" key="3">
    <source>
        <dbReference type="Proteomes" id="UP000003250"/>
    </source>
</evidence>
<organism evidence="2 3">
    <name type="scientific">Mesorhizobium alhagi CCNWXJ12-2</name>
    <dbReference type="NCBI Taxonomy" id="1107882"/>
    <lineage>
        <taxon>Bacteria</taxon>
        <taxon>Pseudomonadati</taxon>
        <taxon>Pseudomonadota</taxon>
        <taxon>Alphaproteobacteria</taxon>
        <taxon>Hyphomicrobiales</taxon>
        <taxon>Phyllobacteriaceae</taxon>
        <taxon>Allomesorhizobium</taxon>
    </lineage>
</organism>
<evidence type="ECO:0000313" key="2">
    <source>
        <dbReference type="EMBL" id="EHK58603.1"/>
    </source>
</evidence>
<name>H0HKV9_9HYPH</name>
<feature type="region of interest" description="Disordered" evidence="1">
    <location>
        <begin position="1"/>
        <end position="26"/>
    </location>
</feature>
<proteinExistence type="predicted"/>
<sequence length="57" mass="6350">TFDLTLSPEFIEGSKGPRNSQGGNAAWQRRNLCQERVTGSRRDHSTAICIRQGVAYI</sequence>
<dbReference type="Proteomes" id="UP000003250">
    <property type="component" value="Unassembled WGS sequence"/>
</dbReference>
<protein>
    <submittedName>
        <fullName evidence="2">Uncharacterized protein</fullName>
    </submittedName>
</protein>
<evidence type="ECO:0000256" key="1">
    <source>
        <dbReference type="SAM" id="MobiDB-lite"/>
    </source>
</evidence>
<dbReference type="AlphaFoldDB" id="H0HKV9"/>
<reference evidence="2 3" key="1">
    <citation type="journal article" date="2012" name="J. Bacteriol.">
        <title>Draft Genome Sequence of Mesorhizobium alhagi CCNWXJ12-2T, a Novel Salt-Resistant Species Isolated from the Desert of Northwestern China.</title>
        <authorList>
            <person name="Zhou M."/>
            <person name="Chen W."/>
            <person name="Chen H."/>
            <person name="Wei G."/>
        </authorList>
    </citation>
    <scope>NUCLEOTIDE SEQUENCE [LARGE SCALE GENOMIC DNA]</scope>
    <source>
        <strain evidence="2 3">CCNWXJ12-2</strain>
    </source>
</reference>
<dbReference type="EMBL" id="AHAM01000028">
    <property type="protein sequence ID" value="EHK58603.1"/>
    <property type="molecule type" value="Genomic_DNA"/>
</dbReference>
<keyword evidence="3" id="KW-1185">Reference proteome</keyword>
<accession>H0HKV9</accession>